<organism evidence="1 4">
    <name type="scientific">Adineta ricciae</name>
    <name type="common">Rotifer</name>
    <dbReference type="NCBI Taxonomy" id="249248"/>
    <lineage>
        <taxon>Eukaryota</taxon>
        <taxon>Metazoa</taxon>
        <taxon>Spiralia</taxon>
        <taxon>Gnathifera</taxon>
        <taxon>Rotifera</taxon>
        <taxon>Eurotatoria</taxon>
        <taxon>Bdelloidea</taxon>
        <taxon>Adinetida</taxon>
        <taxon>Adinetidae</taxon>
        <taxon>Adineta</taxon>
    </lineage>
</organism>
<proteinExistence type="predicted"/>
<protein>
    <submittedName>
        <fullName evidence="1">Uncharacterized protein</fullName>
    </submittedName>
</protein>
<comment type="caution">
    <text evidence="1">The sequence shown here is derived from an EMBL/GenBank/DDBJ whole genome shotgun (WGS) entry which is preliminary data.</text>
</comment>
<accession>A0A814T4F5</accession>
<evidence type="ECO:0000313" key="2">
    <source>
        <dbReference type="EMBL" id="CAF1165426.1"/>
    </source>
</evidence>
<dbReference type="Proteomes" id="UP000663828">
    <property type="component" value="Unassembled WGS sequence"/>
</dbReference>
<dbReference type="EMBL" id="CAJNOJ010000123">
    <property type="protein sequence ID" value="CAF1156912.1"/>
    <property type="molecule type" value="Genomic_DNA"/>
</dbReference>
<keyword evidence="3" id="KW-1185">Reference proteome</keyword>
<sequence length="111" mass="12404">MKVTTSISGTYKFKDTSAIDSYAFLYTNYSESLTACENLPIENDDLNHTAFQFEFQYRLQSNQMYILNGSTYSSLITGGFNIVTIGSDSANSNRITSFSGPLSCFICFCKM</sequence>
<dbReference type="AlphaFoldDB" id="A0A814T4F5"/>
<evidence type="ECO:0000313" key="3">
    <source>
        <dbReference type="Proteomes" id="UP000663828"/>
    </source>
</evidence>
<name>A0A814T4F5_ADIRI</name>
<evidence type="ECO:0000313" key="1">
    <source>
        <dbReference type="EMBL" id="CAF1156912.1"/>
    </source>
</evidence>
<dbReference type="Proteomes" id="UP000663852">
    <property type="component" value="Unassembled WGS sequence"/>
</dbReference>
<gene>
    <name evidence="1" type="ORF">EDS130_LOCUS22921</name>
    <name evidence="2" type="ORF">XAT740_LOCUS21722</name>
</gene>
<dbReference type="EMBL" id="CAJNOR010001567">
    <property type="protein sequence ID" value="CAF1165426.1"/>
    <property type="molecule type" value="Genomic_DNA"/>
</dbReference>
<reference evidence="1" key="1">
    <citation type="submission" date="2021-02" db="EMBL/GenBank/DDBJ databases">
        <authorList>
            <person name="Nowell W R."/>
        </authorList>
    </citation>
    <scope>NUCLEOTIDE SEQUENCE</scope>
</reference>
<evidence type="ECO:0000313" key="4">
    <source>
        <dbReference type="Proteomes" id="UP000663852"/>
    </source>
</evidence>